<keyword evidence="3" id="KW-1185">Reference proteome</keyword>
<feature type="transmembrane region" description="Helical" evidence="1">
    <location>
        <begin position="32"/>
        <end position="52"/>
    </location>
</feature>
<keyword evidence="1" id="KW-0812">Transmembrane</keyword>
<evidence type="ECO:0008006" key="4">
    <source>
        <dbReference type="Google" id="ProtNLM"/>
    </source>
</evidence>
<dbReference type="EMBL" id="JXLP01000021">
    <property type="protein sequence ID" value="KIL75867.1"/>
    <property type="molecule type" value="Genomic_DNA"/>
</dbReference>
<gene>
    <name evidence="2" type="ORF">SD77_2707</name>
</gene>
<evidence type="ECO:0000256" key="1">
    <source>
        <dbReference type="SAM" id="Phobius"/>
    </source>
</evidence>
<name>A0ABR5APW0_BACBA</name>
<dbReference type="RefSeq" id="WP_041114402.1">
    <property type="nucleotide sequence ID" value="NZ_JARTHD010000023.1"/>
</dbReference>
<proteinExistence type="predicted"/>
<dbReference type="Proteomes" id="UP000031982">
    <property type="component" value="Unassembled WGS sequence"/>
</dbReference>
<comment type="caution">
    <text evidence="2">The sequence shown here is derived from an EMBL/GenBank/DDBJ whole genome shotgun (WGS) entry which is preliminary data.</text>
</comment>
<protein>
    <recommendedName>
        <fullName evidence="4">Group-specific protein</fullName>
    </recommendedName>
</protein>
<evidence type="ECO:0000313" key="3">
    <source>
        <dbReference type="Proteomes" id="UP000031982"/>
    </source>
</evidence>
<organism evidence="2 3">
    <name type="scientific">Bacillus badius</name>
    <dbReference type="NCBI Taxonomy" id="1455"/>
    <lineage>
        <taxon>Bacteria</taxon>
        <taxon>Bacillati</taxon>
        <taxon>Bacillota</taxon>
        <taxon>Bacilli</taxon>
        <taxon>Bacillales</taxon>
        <taxon>Bacillaceae</taxon>
        <taxon>Pseudobacillus</taxon>
    </lineage>
</organism>
<keyword evidence="1" id="KW-0472">Membrane</keyword>
<reference evidence="2 3" key="1">
    <citation type="submission" date="2015-01" db="EMBL/GenBank/DDBJ databases">
        <title>Genome Assembly of Bacillus badius MTCC 1458.</title>
        <authorList>
            <person name="Verma A."/>
            <person name="Khatri I."/>
            <person name="Mual P."/>
            <person name="Subramanian S."/>
            <person name="Krishnamurthi S."/>
        </authorList>
    </citation>
    <scope>NUCLEOTIDE SEQUENCE [LARGE SCALE GENOMIC DNA]</scope>
    <source>
        <strain evidence="2 3">MTCC 1458</strain>
    </source>
</reference>
<feature type="transmembrane region" description="Helical" evidence="1">
    <location>
        <begin position="7"/>
        <end position="26"/>
    </location>
</feature>
<accession>A0ABR5APW0</accession>
<sequence length="67" mass="7261">MNKRARMIVGLIGNLLLCMFGVYRLMTETSGSIFIPALFAIAGLVGCIGSLMELRKISLSGIEGKRK</sequence>
<keyword evidence="1" id="KW-1133">Transmembrane helix</keyword>
<evidence type="ECO:0000313" key="2">
    <source>
        <dbReference type="EMBL" id="KIL75867.1"/>
    </source>
</evidence>